<protein>
    <submittedName>
        <fullName evidence="2">Mannose-6-phosphate isomerase-like protein (Cupin superfamily)</fullName>
    </submittedName>
</protein>
<dbReference type="Pfam" id="PF07883">
    <property type="entry name" value="Cupin_2"/>
    <property type="match status" value="1"/>
</dbReference>
<organism evidence="2 3">
    <name type="scientific">Pseudorhizobium tarimense</name>
    <dbReference type="NCBI Taxonomy" id="1079109"/>
    <lineage>
        <taxon>Bacteria</taxon>
        <taxon>Pseudomonadati</taxon>
        <taxon>Pseudomonadota</taxon>
        <taxon>Alphaproteobacteria</taxon>
        <taxon>Hyphomicrobiales</taxon>
        <taxon>Rhizobiaceae</taxon>
        <taxon>Rhizobium/Agrobacterium group</taxon>
        <taxon>Pseudorhizobium</taxon>
    </lineage>
</organism>
<evidence type="ECO:0000259" key="1">
    <source>
        <dbReference type="Pfam" id="PF07883"/>
    </source>
</evidence>
<keyword evidence="3" id="KW-1185">Reference proteome</keyword>
<reference evidence="2 3" key="1">
    <citation type="submission" date="2024-06" db="EMBL/GenBank/DDBJ databases">
        <title>Genomic Encyclopedia of Type Strains, Phase IV (KMG-IV): sequencing the most valuable type-strain genomes for metagenomic binning, comparative biology and taxonomic classification.</title>
        <authorList>
            <person name="Goeker M."/>
        </authorList>
    </citation>
    <scope>NUCLEOTIDE SEQUENCE [LARGE SCALE GENOMIC DNA]</scope>
    <source>
        <strain evidence="2 3">DSM 105042</strain>
    </source>
</reference>
<dbReference type="RefSeq" id="WP_247243816.1">
    <property type="nucleotide sequence ID" value="NZ_JALJRA010000007.1"/>
</dbReference>
<evidence type="ECO:0000313" key="2">
    <source>
        <dbReference type="EMBL" id="MET3586091.1"/>
    </source>
</evidence>
<feature type="domain" description="Cupin type-2" evidence="1">
    <location>
        <begin position="56"/>
        <end position="117"/>
    </location>
</feature>
<dbReference type="InterPro" id="IPR011051">
    <property type="entry name" value="RmlC_Cupin_sf"/>
</dbReference>
<dbReference type="SUPFAM" id="SSF51182">
    <property type="entry name" value="RmlC-like cupins"/>
    <property type="match status" value="1"/>
</dbReference>
<dbReference type="Gene3D" id="2.60.120.10">
    <property type="entry name" value="Jelly Rolls"/>
    <property type="match status" value="1"/>
</dbReference>
<comment type="caution">
    <text evidence="2">The sequence shown here is derived from an EMBL/GenBank/DDBJ whole genome shotgun (WGS) entry which is preliminary data.</text>
</comment>
<evidence type="ECO:0000313" key="3">
    <source>
        <dbReference type="Proteomes" id="UP001549031"/>
    </source>
</evidence>
<name>A0ABV2H6B6_9HYPH</name>
<gene>
    <name evidence="2" type="ORF">ABID21_002206</name>
</gene>
<dbReference type="Proteomes" id="UP001549031">
    <property type="component" value="Unassembled WGS sequence"/>
</dbReference>
<proteinExistence type="predicted"/>
<accession>A0ABV2H6B6</accession>
<dbReference type="EMBL" id="JBEPLJ010000007">
    <property type="protein sequence ID" value="MET3586091.1"/>
    <property type="molecule type" value="Genomic_DNA"/>
</dbReference>
<dbReference type="InterPro" id="IPR014710">
    <property type="entry name" value="RmlC-like_jellyroll"/>
</dbReference>
<dbReference type="InterPro" id="IPR013096">
    <property type="entry name" value="Cupin_2"/>
</dbReference>
<sequence length="138" mass="15278">MTYLAADPFELSNNRIHMEEGPRMRPLAVTADFWERLADDPQLTGGRLLSFYSANEPGDVHPDVWEMHPEGDELLIVCSGALDLELERSDSTCTVGLSPQTAFIVPAGIWHRLLLNEPSVLIAITNPSGTKHKRADGR</sequence>